<accession>A0ABW0TYI8</accession>
<keyword evidence="1 2" id="KW-0238">DNA-binding</keyword>
<evidence type="ECO:0000256" key="1">
    <source>
        <dbReference type="ARBA" id="ARBA00023125"/>
    </source>
</evidence>
<reference evidence="5" key="1">
    <citation type="journal article" date="2019" name="Int. J. Syst. Evol. Microbiol.">
        <title>The Global Catalogue of Microorganisms (GCM) 10K type strain sequencing project: providing services to taxonomists for standard genome sequencing and annotation.</title>
        <authorList>
            <consortium name="The Broad Institute Genomics Platform"/>
            <consortium name="The Broad Institute Genome Sequencing Center for Infectious Disease"/>
            <person name="Wu L."/>
            <person name="Ma J."/>
        </authorList>
    </citation>
    <scope>NUCLEOTIDE SEQUENCE [LARGE SCALE GENOMIC DNA]</scope>
    <source>
        <strain evidence="5">KACC 11299</strain>
    </source>
</reference>
<evidence type="ECO:0000313" key="4">
    <source>
        <dbReference type="EMBL" id="MFC5604101.1"/>
    </source>
</evidence>
<sequence>MTEEINLLDEMLKEDDNLTDKQRKILVAATEMFAEKGFAATSTNEIAKKAGVAEGTIFRHYKTKKDLLLSIVTPMMVKMLGPIIIKDLNKVLDKDFERFEDFVRAMIINRQEFLEKNLKVVQIFLQEIPFHPELREQFIEHIGKKVVSRLIQIVGHYQSKGQIVQLPATTVIRLTASTIMGYFAAKYIINPKWNDEEEINQMIHFLKKGLTPDE</sequence>
<evidence type="ECO:0000259" key="3">
    <source>
        <dbReference type="PROSITE" id="PS50977"/>
    </source>
</evidence>
<keyword evidence="5" id="KW-1185">Reference proteome</keyword>
<dbReference type="PRINTS" id="PR00455">
    <property type="entry name" value="HTHTETR"/>
</dbReference>
<dbReference type="SUPFAM" id="SSF48498">
    <property type="entry name" value="Tetracyclin repressor-like, C-terminal domain"/>
    <property type="match status" value="1"/>
</dbReference>
<evidence type="ECO:0000313" key="5">
    <source>
        <dbReference type="Proteomes" id="UP001596071"/>
    </source>
</evidence>
<dbReference type="PANTHER" id="PTHR30055:SF222">
    <property type="entry name" value="REGULATORY PROTEIN"/>
    <property type="match status" value="1"/>
</dbReference>
<evidence type="ECO:0000256" key="2">
    <source>
        <dbReference type="PROSITE-ProRule" id="PRU00335"/>
    </source>
</evidence>
<dbReference type="InterPro" id="IPR036271">
    <property type="entry name" value="Tet_transcr_reg_TetR-rel_C_sf"/>
</dbReference>
<dbReference type="EMBL" id="JBHSNP010000027">
    <property type="protein sequence ID" value="MFC5604101.1"/>
    <property type="molecule type" value="Genomic_DNA"/>
</dbReference>
<dbReference type="RefSeq" id="WP_381445516.1">
    <property type="nucleotide sequence ID" value="NZ_JBHSNP010000027.1"/>
</dbReference>
<name>A0ABW0TYI8_9BACL</name>
<feature type="domain" description="HTH tetR-type" evidence="3">
    <location>
        <begin position="19"/>
        <end position="79"/>
    </location>
</feature>
<dbReference type="Proteomes" id="UP001596071">
    <property type="component" value="Unassembled WGS sequence"/>
</dbReference>
<gene>
    <name evidence="4" type="ORF">ACFPTP_12805</name>
</gene>
<dbReference type="Pfam" id="PF00440">
    <property type="entry name" value="TetR_N"/>
    <property type="match status" value="1"/>
</dbReference>
<dbReference type="InterPro" id="IPR001647">
    <property type="entry name" value="HTH_TetR"/>
</dbReference>
<dbReference type="PROSITE" id="PS50977">
    <property type="entry name" value="HTH_TETR_2"/>
    <property type="match status" value="1"/>
</dbReference>
<protein>
    <submittedName>
        <fullName evidence="4">TetR/AcrR family transcriptional regulator</fullName>
    </submittedName>
</protein>
<dbReference type="Gene3D" id="1.10.357.10">
    <property type="entry name" value="Tetracycline Repressor, domain 2"/>
    <property type="match status" value="1"/>
</dbReference>
<proteinExistence type="predicted"/>
<feature type="DNA-binding region" description="H-T-H motif" evidence="2">
    <location>
        <begin position="42"/>
        <end position="61"/>
    </location>
</feature>
<dbReference type="InterPro" id="IPR009057">
    <property type="entry name" value="Homeodomain-like_sf"/>
</dbReference>
<dbReference type="InterPro" id="IPR050109">
    <property type="entry name" value="HTH-type_TetR-like_transc_reg"/>
</dbReference>
<organism evidence="4 5">
    <name type="scientific">Sporosarcina koreensis</name>
    <dbReference type="NCBI Taxonomy" id="334735"/>
    <lineage>
        <taxon>Bacteria</taxon>
        <taxon>Bacillati</taxon>
        <taxon>Bacillota</taxon>
        <taxon>Bacilli</taxon>
        <taxon>Bacillales</taxon>
        <taxon>Caryophanaceae</taxon>
        <taxon>Sporosarcina</taxon>
    </lineage>
</organism>
<dbReference type="PANTHER" id="PTHR30055">
    <property type="entry name" value="HTH-TYPE TRANSCRIPTIONAL REGULATOR RUTR"/>
    <property type="match status" value="1"/>
</dbReference>
<comment type="caution">
    <text evidence="4">The sequence shown here is derived from an EMBL/GenBank/DDBJ whole genome shotgun (WGS) entry which is preliminary data.</text>
</comment>
<dbReference type="SUPFAM" id="SSF46689">
    <property type="entry name" value="Homeodomain-like"/>
    <property type="match status" value="1"/>
</dbReference>